<evidence type="ECO:0000313" key="4">
    <source>
        <dbReference type="Proteomes" id="UP000483432"/>
    </source>
</evidence>
<dbReference type="Proteomes" id="UP000483432">
    <property type="component" value="Unassembled WGS sequence"/>
</dbReference>
<dbReference type="PROSITE" id="PS51257">
    <property type="entry name" value="PROKAR_LIPOPROTEIN"/>
    <property type="match status" value="1"/>
</dbReference>
<accession>A0A7C9K0Y8</accession>
<keyword evidence="3" id="KW-0176">Collagen</keyword>
<feature type="signal peptide" evidence="2">
    <location>
        <begin position="1"/>
        <end position="17"/>
    </location>
</feature>
<feature type="chain" id="PRO_5028828355" evidence="2">
    <location>
        <begin position="18"/>
        <end position="86"/>
    </location>
</feature>
<keyword evidence="2" id="KW-0732">Signal</keyword>
<comment type="caution">
    <text evidence="3">The sequence shown here is derived from an EMBL/GenBank/DDBJ whole genome shotgun (WGS) entry which is preliminary data.</text>
</comment>
<organism evidence="3 4">
    <name type="scientific">Sulfuriferula multivorans</name>
    <dbReference type="NCBI Taxonomy" id="1559896"/>
    <lineage>
        <taxon>Bacteria</taxon>
        <taxon>Pseudomonadati</taxon>
        <taxon>Pseudomonadota</taxon>
        <taxon>Betaproteobacteria</taxon>
        <taxon>Nitrosomonadales</taxon>
        <taxon>Sulfuricellaceae</taxon>
        <taxon>Sulfuriferula</taxon>
    </lineage>
</organism>
<gene>
    <name evidence="3" type="ORF">GZ085_05905</name>
</gene>
<feature type="region of interest" description="Disordered" evidence="1">
    <location>
        <begin position="35"/>
        <end position="86"/>
    </location>
</feature>
<dbReference type="InterPro" id="IPR008160">
    <property type="entry name" value="Collagen"/>
</dbReference>
<dbReference type="AlphaFoldDB" id="A0A7C9K0Y8"/>
<sequence>MNRLILTSAMLATLSLAACDKPTVVTVPATPVAVPGPAGPQGETGSQGSTGYQGATGEQGATGYQGKTGETGDSTTVIVVPPEPTR</sequence>
<evidence type="ECO:0000256" key="2">
    <source>
        <dbReference type="SAM" id="SignalP"/>
    </source>
</evidence>
<evidence type="ECO:0000256" key="1">
    <source>
        <dbReference type="SAM" id="MobiDB-lite"/>
    </source>
</evidence>
<name>A0A7C9K0Y8_9PROT</name>
<protein>
    <submittedName>
        <fullName evidence="3">Collagen-like protein</fullName>
    </submittedName>
</protein>
<feature type="compositionally biased region" description="Polar residues" evidence="1">
    <location>
        <begin position="43"/>
        <end position="53"/>
    </location>
</feature>
<reference evidence="3 4" key="1">
    <citation type="submission" date="2019-09" db="EMBL/GenBank/DDBJ databases">
        <title>H2 Metabolism Revealed by Metagenomic Analysis in Subglacial Sediment of East Antarctica.</title>
        <authorList>
            <person name="Yang Z."/>
            <person name="Zhang Y."/>
            <person name="Lv Y."/>
            <person name="Yan W."/>
            <person name="Xiao X."/>
            <person name="Sun B."/>
            <person name="Ma H."/>
        </authorList>
    </citation>
    <scope>NUCLEOTIDE SEQUENCE [LARGE SCALE GENOMIC DNA]</scope>
    <source>
        <strain evidence="3">Bin2_2</strain>
    </source>
</reference>
<evidence type="ECO:0000313" key="3">
    <source>
        <dbReference type="EMBL" id="NDP47919.1"/>
    </source>
</evidence>
<dbReference type="Pfam" id="PF01391">
    <property type="entry name" value="Collagen"/>
    <property type="match status" value="1"/>
</dbReference>
<proteinExistence type="predicted"/>
<dbReference type="EMBL" id="JAAFGW010000066">
    <property type="protein sequence ID" value="NDP47919.1"/>
    <property type="molecule type" value="Genomic_DNA"/>
</dbReference>